<dbReference type="Gene3D" id="1.20.920.10">
    <property type="entry name" value="Bromodomain-like"/>
    <property type="match status" value="1"/>
</dbReference>
<evidence type="ECO:0000259" key="12">
    <source>
        <dbReference type="PROSITE" id="PS50014"/>
    </source>
</evidence>
<dbReference type="InterPro" id="IPR003649">
    <property type="entry name" value="Bbox_C"/>
</dbReference>
<dbReference type="InterPro" id="IPR036427">
    <property type="entry name" value="Bromodomain-like_sf"/>
</dbReference>
<proteinExistence type="predicted"/>
<dbReference type="InterPro" id="IPR011011">
    <property type="entry name" value="Znf_FYVE_PHD"/>
</dbReference>
<feature type="region of interest" description="Disordered" evidence="11">
    <location>
        <begin position="699"/>
        <end position="761"/>
    </location>
</feature>
<dbReference type="CDD" id="cd19828">
    <property type="entry name" value="Bbox2_TIF1a_C-VI"/>
    <property type="match status" value="1"/>
</dbReference>
<feature type="compositionally biased region" description="Polar residues" evidence="11">
    <location>
        <begin position="574"/>
        <end position="588"/>
    </location>
</feature>
<evidence type="ECO:0000259" key="14">
    <source>
        <dbReference type="PROSITE" id="PS50119"/>
    </source>
</evidence>
<keyword evidence="7 10" id="KW-0103">Bromodomain</keyword>
<dbReference type="SUPFAM" id="SSF47370">
    <property type="entry name" value="Bromodomain"/>
    <property type="match status" value="1"/>
</dbReference>
<evidence type="ECO:0000256" key="8">
    <source>
        <dbReference type="ARBA" id="ARBA00023242"/>
    </source>
</evidence>
<keyword evidence="6" id="KW-0175">Coiled coil</keyword>
<dbReference type="Pfam" id="PF00628">
    <property type="entry name" value="PHD"/>
    <property type="match status" value="1"/>
</dbReference>
<dbReference type="InterPro" id="IPR000315">
    <property type="entry name" value="Znf_B-box"/>
</dbReference>
<evidence type="ECO:0000256" key="6">
    <source>
        <dbReference type="ARBA" id="ARBA00023054"/>
    </source>
</evidence>
<feature type="compositionally biased region" description="Polar residues" evidence="11">
    <location>
        <begin position="841"/>
        <end position="854"/>
    </location>
</feature>
<evidence type="ECO:0000313" key="16">
    <source>
        <dbReference type="RefSeq" id="XP_015271100.1"/>
    </source>
</evidence>
<keyword evidence="15" id="KW-1185">Reference proteome</keyword>
<dbReference type="InterPro" id="IPR017907">
    <property type="entry name" value="Znf_RING_CS"/>
</dbReference>
<dbReference type="Proteomes" id="UP000694871">
    <property type="component" value="Unplaced"/>
</dbReference>
<evidence type="ECO:0000313" key="15">
    <source>
        <dbReference type="Proteomes" id="UP000694871"/>
    </source>
</evidence>
<dbReference type="InterPro" id="IPR019787">
    <property type="entry name" value="Znf_PHD-finger"/>
</dbReference>
<dbReference type="CDD" id="cd05502">
    <property type="entry name" value="Bromo_tif1_like"/>
    <property type="match status" value="1"/>
</dbReference>
<dbReference type="SUPFAM" id="SSF57903">
    <property type="entry name" value="FYVE/PHD zinc finger"/>
    <property type="match status" value="1"/>
</dbReference>
<dbReference type="SMART" id="SM00502">
    <property type="entry name" value="BBC"/>
    <property type="match status" value="1"/>
</dbReference>
<keyword evidence="2" id="KW-0479">Metal-binding</keyword>
<evidence type="ECO:0000256" key="9">
    <source>
        <dbReference type="PROSITE-ProRule" id="PRU00024"/>
    </source>
</evidence>
<dbReference type="SMART" id="SM00297">
    <property type="entry name" value="BROMO"/>
    <property type="match status" value="1"/>
</dbReference>
<feature type="compositionally biased region" description="Polar residues" evidence="11">
    <location>
        <begin position="497"/>
        <end position="511"/>
    </location>
</feature>
<evidence type="ECO:0000256" key="4">
    <source>
        <dbReference type="ARBA" id="ARBA00022771"/>
    </source>
</evidence>
<dbReference type="InterPro" id="IPR018359">
    <property type="entry name" value="Bromodomain_CS"/>
</dbReference>
<organism evidence="15 16">
    <name type="scientific">Gekko japonicus</name>
    <name type="common">Schlegel's Japanese gecko</name>
    <dbReference type="NCBI Taxonomy" id="146911"/>
    <lineage>
        <taxon>Eukaryota</taxon>
        <taxon>Metazoa</taxon>
        <taxon>Chordata</taxon>
        <taxon>Craniata</taxon>
        <taxon>Vertebrata</taxon>
        <taxon>Euteleostomi</taxon>
        <taxon>Lepidosauria</taxon>
        <taxon>Squamata</taxon>
        <taxon>Bifurcata</taxon>
        <taxon>Gekkota</taxon>
        <taxon>Gekkonidae</taxon>
        <taxon>Gekkoninae</taxon>
        <taxon>Gekko</taxon>
    </lineage>
</organism>
<feature type="region of interest" description="Disordered" evidence="11">
    <location>
        <begin position="838"/>
        <end position="864"/>
    </location>
</feature>
<feature type="domain" description="PHD-type" evidence="13">
    <location>
        <begin position="867"/>
        <end position="914"/>
    </location>
</feature>
<evidence type="ECO:0000256" key="5">
    <source>
        <dbReference type="ARBA" id="ARBA00022833"/>
    </source>
</evidence>
<dbReference type="PROSITE" id="PS50119">
    <property type="entry name" value="ZF_BBOX"/>
    <property type="match status" value="2"/>
</dbReference>
<protein>
    <submittedName>
        <fullName evidence="16">Transcription intermediary factor 1-alpha-like</fullName>
    </submittedName>
</protein>
<feature type="domain" description="B box-type" evidence="14">
    <location>
        <begin position="211"/>
        <end position="258"/>
    </location>
</feature>
<evidence type="ECO:0000259" key="13">
    <source>
        <dbReference type="PROSITE" id="PS50016"/>
    </source>
</evidence>
<dbReference type="InterPro" id="IPR013083">
    <property type="entry name" value="Znf_RING/FYVE/PHD"/>
</dbReference>
<dbReference type="SMART" id="SM00336">
    <property type="entry name" value="BBOX"/>
    <property type="match status" value="2"/>
</dbReference>
<dbReference type="InterPro" id="IPR001487">
    <property type="entry name" value="Bromodomain"/>
</dbReference>
<feature type="compositionally biased region" description="Low complexity" evidence="11">
    <location>
        <begin position="734"/>
        <end position="758"/>
    </location>
</feature>
<evidence type="ECO:0000256" key="10">
    <source>
        <dbReference type="PROSITE-ProRule" id="PRU00035"/>
    </source>
</evidence>
<dbReference type="SMART" id="SM00249">
    <property type="entry name" value="PHD"/>
    <property type="match status" value="1"/>
</dbReference>
<dbReference type="PROSITE" id="PS00518">
    <property type="entry name" value="ZF_RING_1"/>
    <property type="match status" value="1"/>
</dbReference>
<dbReference type="InterPro" id="IPR019786">
    <property type="entry name" value="Zinc_finger_PHD-type_CS"/>
</dbReference>
<feature type="compositionally biased region" description="Pro residues" evidence="11">
    <location>
        <begin position="559"/>
        <end position="571"/>
    </location>
</feature>
<feature type="compositionally biased region" description="Basic residues" evidence="11">
    <location>
        <begin position="1078"/>
        <end position="1090"/>
    </location>
</feature>
<dbReference type="GeneID" id="107114176"/>
<dbReference type="InterPro" id="IPR001965">
    <property type="entry name" value="Znf_PHD"/>
</dbReference>
<sequence length="1090" mass="120446">MASFQAEPLIKRSGGVGAGAPVAQSVSARYLYSSTRRSNAEVSWPAPLDVCGACGQRLQSRQPNLLPCLHSLCRRCLPAPRRYLTPSGGSEAESWPAPLDVCGACGQRLQSRQPKLLPCLQSLCRRCLPAPRRYLLPPSSAAASRGGPCEEAPVPQPLLQPAPSSPVATPPCQPVGVVCCPVCGQECSERHIIDNIFVKDTTEVPSSTVEKSIQVCTSCEDNAEASGFCVECVDWLCKTCIEAHWRVKFTKGHTVRQKVDISSEAFGATRKQPVFCPYHKKEQLKLYCETCDKLTCRDCQLLEHKNHRYQFIEEAFQNQKVVIDMLITKLMEKSKYVKNTDEQIQNRILEVDQNQKRVEQDVKIAIFTLMVEVNKKGKALLHQLECLGKEHWMKLLQQQEEVARLSRQLDHVISFAKWAVSSGSSTALLYSKRLITFRLRCLLRARCDALPKSNTTIQFRCDPSFWAQNLLNLGSLVIEDNETPPHVPKSPVMEPDTQPQSGFKPSDQLSKFPAQSSLAQLRLQHTLQQQAPAQRQRQARRRSGPEGLPNPRIAGPMHQTPPLPPQQPPPLLVSFQNHNPKSNGSVPLSQPARVPQNQNVPHLAGRPNPLQMAFLAQQAIKQWQIHGGQVSVATSNSSSTSSTASSPVSAVGYDEKTFALPVIDLTAAMSDSYILPSLPDIDGSGTISLDSIDRRGGILEQSESKPPLRKTVRSPNSAVPSPGLPGPVICGTHPPVRSPSTSSVRSQSSSGSSSRLPVADSTQKVPVVMLGPIRIKQESGMPSESYGFPVVTVKQDTDEESRSQNTSFSRNLATSLLLDNNQNHCSEEAVLGTVAPGCADDQQSSGRGTWTGTVHTEDGRKDDDPNEDWCAVCQNGGELLCCDRCPKVFHLSCHVPVLRSFPSGEWICTFCRDLYSSQTEYDYDGLSRMSEGKRKLDGSMALSPSDQRKCEKLLLCLYCHAMSLAFQEPVPPTVPNYYKIIKKPMDLSTIKNRLQVHHPLYRKPGDVVADFRLIFQNCAAFNEPDSEVANAGMKLEAYFEELLKNIYADKIFPARPYCHANISSPDLMDDSDDDCVRPRKKATKGRQFLR</sequence>
<dbReference type="InterPro" id="IPR001841">
    <property type="entry name" value="Znf_RING"/>
</dbReference>
<dbReference type="SUPFAM" id="SSF57845">
    <property type="entry name" value="B-box zinc-binding domain"/>
    <property type="match status" value="1"/>
</dbReference>
<gene>
    <name evidence="16" type="primary">LOC107114176</name>
</gene>
<comment type="subcellular location">
    <subcellularLocation>
        <location evidence="1">Nucleus</location>
    </subcellularLocation>
</comment>
<feature type="region of interest" description="Disordered" evidence="11">
    <location>
        <begin position="481"/>
        <end position="511"/>
    </location>
</feature>
<evidence type="ECO:0000256" key="1">
    <source>
        <dbReference type="ARBA" id="ARBA00004123"/>
    </source>
</evidence>
<dbReference type="PANTHER" id="PTHR45915:SF4">
    <property type="entry name" value="TRANSCRIPTION INTERMEDIARY FACTOR 1-ALPHA"/>
    <property type="match status" value="1"/>
</dbReference>
<feature type="domain" description="B box-type" evidence="14">
    <location>
        <begin position="271"/>
        <end position="312"/>
    </location>
</feature>
<reference evidence="16" key="1">
    <citation type="submission" date="2025-08" db="UniProtKB">
        <authorList>
            <consortium name="RefSeq"/>
        </authorList>
    </citation>
    <scope>IDENTIFICATION</scope>
</reference>
<name>A0ABM1KBL3_GEKJA</name>
<dbReference type="Gene3D" id="3.30.40.10">
    <property type="entry name" value="Zinc/RING finger domain, C3HC4 (zinc finger)"/>
    <property type="match status" value="1"/>
</dbReference>
<evidence type="ECO:0000256" key="7">
    <source>
        <dbReference type="ARBA" id="ARBA00023117"/>
    </source>
</evidence>
<dbReference type="PROSITE" id="PS00633">
    <property type="entry name" value="BROMODOMAIN_1"/>
    <property type="match status" value="1"/>
</dbReference>
<dbReference type="PROSITE" id="PS50016">
    <property type="entry name" value="ZF_PHD_2"/>
    <property type="match status" value="1"/>
</dbReference>
<evidence type="ECO:0000256" key="2">
    <source>
        <dbReference type="ARBA" id="ARBA00022723"/>
    </source>
</evidence>
<dbReference type="Pfam" id="PF00439">
    <property type="entry name" value="Bromodomain"/>
    <property type="match status" value="1"/>
</dbReference>
<dbReference type="PANTHER" id="PTHR45915">
    <property type="entry name" value="TRANSCRIPTION INTERMEDIARY FACTOR"/>
    <property type="match status" value="1"/>
</dbReference>
<dbReference type="PROSITE" id="PS50014">
    <property type="entry name" value="BROMODOMAIN_2"/>
    <property type="match status" value="1"/>
</dbReference>
<dbReference type="PROSITE" id="PS01359">
    <property type="entry name" value="ZF_PHD_1"/>
    <property type="match status" value="1"/>
</dbReference>
<evidence type="ECO:0000256" key="11">
    <source>
        <dbReference type="SAM" id="MobiDB-lite"/>
    </source>
</evidence>
<dbReference type="CDD" id="cd19845">
    <property type="entry name" value="Bbox1_TIF1a_C-VI"/>
    <property type="match status" value="1"/>
</dbReference>
<accession>A0ABM1KBL3</accession>
<keyword evidence="8" id="KW-0539">Nucleus</keyword>
<feature type="domain" description="Bromo" evidence="12">
    <location>
        <begin position="974"/>
        <end position="1029"/>
    </location>
</feature>
<keyword evidence="3" id="KW-0677">Repeat</keyword>
<feature type="region of interest" description="Disordered" evidence="11">
    <location>
        <begin position="1069"/>
        <end position="1090"/>
    </location>
</feature>
<dbReference type="Pfam" id="PF00643">
    <property type="entry name" value="zf-B_box"/>
    <property type="match status" value="1"/>
</dbReference>
<evidence type="ECO:0000256" key="3">
    <source>
        <dbReference type="ARBA" id="ARBA00022737"/>
    </source>
</evidence>
<dbReference type="SMART" id="SM00184">
    <property type="entry name" value="RING"/>
    <property type="match status" value="2"/>
</dbReference>
<dbReference type="RefSeq" id="XP_015271100.1">
    <property type="nucleotide sequence ID" value="XM_015415614.1"/>
</dbReference>
<keyword evidence="5" id="KW-0862">Zinc</keyword>
<feature type="region of interest" description="Disordered" evidence="11">
    <location>
        <begin position="527"/>
        <end position="606"/>
    </location>
</feature>
<keyword evidence="4 9" id="KW-0863">Zinc-finger</keyword>
<dbReference type="Gene3D" id="3.30.160.60">
    <property type="entry name" value="Classic Zinc Finger"/>
    <property type="match status" value="1"/>
</dbReference>